<reference evidence="2" key="1">
    <citation type="journal article" date="2015" name="Genome Biol. Evol.">
        <title>Organellar Genomes of White Spruce (Picea glauca): Assembly and Annotation.</title>
        <authorList>
            <person name="Jackman S.D."/>
            <person name="Warren R.L."/>
            <person name="Gibb E.A."/>
            <person name="Vandervalk B.P."/>
            <person name="Mohamadi H."/>
            <person name="Chu J."/>
            <person name="Raymond A."/>
            <person name="Pleasance S."/>
            <person name="Coope R."/>
            <person name="Wildung M.R."/>
            <person name="Ritland C.E."/>
            <person name="Bousquet J."/>
            <person name="Jones S.J."/>
            <person name="Bohlmann J."/>
            <person name="Birol I."/>
        </authorList>
    </citation>
    <scope>NUCLEOTIDE SEQUENCE [LARGE SCALE GENOMIC DNA]</scope>
    <source>
        <tissue evidence="2">Flushing bud</tissue>
    </source>
</reference>
<sequence length="36" mass="4335">MRTYKFDHKISNGVRDRLGTMMFFTLLAMMLYTTML</sequence>
<keyword evidence="2" id="KW-0496">Mitochondrion</keyword>
<name>A0A101M2K6_PICGL</name>
<keyword evidence="1" id="KW-1133">Transmembrane helix</keyword>
<evidence type="ECO:0000256" key="1">
    <source>
        <dbReference type="SAM" id="Phobius"/>
    </source>
</evidence>
<feature type="transmembrane region" description="Helical" evidence="1">
    <location>
        <begin position="18"/>
        <end position="35"/>
    </location>
</feature>
<keyword evidence="1" id="KW-0472">Membrane</keyword>
<gene>
    <name evidence="2" type="ORF">ABT39_MTgene2979</name>
</gene>
<evidence type="ECO:0000313" key="2">
    <source>
        <dbReference type="EMBL" id="KUM49752.1"/>
    </source>
</evidence>
<comment type="caution">
    <text evidence="2">The sequence shown here is derived from an EMBL/GenBank/DDBJ whole genome shotgun (WGS) entry which is preliminary data.</text>
</comment>
<geneLocation type="mitochondrion" evidence="2"/>
<dbReference type="EMBL" id="LKAM01000002">
    <property type="protein sequence ID" value="KUM49752.1"/>
    <property type="molecule type" value="Genomic_DNA"/>
</dbReference>
<proteinExistence type="predicted"/>
<keyword evidence="1" id="KW-0812">Transmembrane</keyword>
<protein>
    <submittedName>
        <fullName evidence="2">Uncharacterized protein</fullName>
    </submittedName>
</protein>
<organism evidence="2">
    <name type="scientific">Picea glauca</name>
    <name type="common">White spruce</name>
    <name type="synonym">Pinus glauca</name>
    <dbReference type="NCBI Taxonomy" id="3330"/>
    <lineage>
        <taxon>Eukaryota</taxon>
        <taxon>Viridiplantae</taxon>
        <taxon>Streptophyta</taxon>
        <taxon>Embryophyta</taxon>
        <taxon>Tracheophyta</taxon>
        <taxon>Spermatophyta</taxon>
        <taxon>Pinopsida</taxon>
        <taxon>Pinidae</taxon>
        <taxon>Conifers I</taxon>
        <taxon>Pinales</taxon>
        <taxon>Pinaceae</taxon>
        <taxon>Picea</taxon>
    </lineage>
</organism>
<accession>A0A101M2K6</accession>
<dbReference type="AlphaFoldDB" id="A0A101M2K6"/>